<dbReference type="GeneID" id="36580130"/>
<evidence type="ECO:0000256" key="1">
    <source>
        <dbReference type="SAM" id="MobiDB-lite"/>
    </source>
</evidence>
<dbReference type="RefSeq" id="XP_024739405.1">
    <property type="nucleotide sequence ID" value="XM_024872048.1"/>
</dbReference>
<gene>
    <name evidence="2" type="ORF">K444DRAFT_343831</name>
</gene>
<sequence length="190" mass="21388">MVPGPDDRLFCLEKTLEGSASKVELPPVRGAGYEPSASSGEPTGVAFIQVSTATSFWFDARLLLWVSIQAHSFHRHGHGHQLPSQINSPRKHPTPRLQNANEPAFALVAHQIPKRYQTQITPSSTSSPHHQSSSSCIPPTPRPIITYRCRRPGNITKRDTYVKWTVPVWRYPKAVEYDGRAGYPPRWRCR</sequence>
<dbReference type="OrthoDB" id="3564772at2759"/>
<evidence type="ECO:0000313" key="2">
    <source>
        <dbReference type="EMBL" id="PMD62501.1"/>
    </source>
</evidence>
<proteinExistence type="predicted"/>
<dbReference type="AlphaFoldDB" id="A0A2J6THM6"/>
<organism evidence="2 3">
    <name type="scientific">Hyaloscypha bicolor E</name>
    <dbReference type="NCBI Taxonomy" id="1095630"/>
    <lineage>
        <taxon>Eukaryota</taxon>
        <taxon>Fungi</taxon>
        <taxon>Dikarya</taxon>
        <taxon>Ascomycota</taxon>
        <taxon>Pezizomycotina</taxon>
        <taxon>Leotiomycetes</taxon>
        <taxon>Helotiales</taxon>
        <taxon>Hyaloscyphaceae</taxon>
        <taxon>Hyaloscypha</taxon>
        <taxon>Hyaloscypha bicolor</taxon>
    </lineage>
</organism>
<reference evidence="2 3" key="1">
    <citation type="submission" date="2016-04" db="EMBL/GenBank/DDBJ databases">
        <title>A degradative enzymes factory behind the ericoid mycorrhizal symbiosis.</title>
        <authorList>
            <consortium name="DOE Joint Genome Institute"/>
            <person name="Martino E."/>
            <person name="Morin E."/>
            <person name="Grelet G."/>
            <person name="Kuo A."/>
            <person name="Kohler A."/>
            <person name="Daghino S."/>
            <person name="Barry K."/>
            <person name="Choi C."/>
            <person name="Cichocki N."/>
            <person name="Clum A."/>
            <person name="Copeland A."/>
            <person name="Hainaut M."/>
            <person name="Haridas S."/>
            <person name="Labutti K."/>
            <person name="Lindquist E."/>
            <person name="Lipzen A."/>
            <person name="Khouja H.-R."/>
            <person name="Murat C."/>
            <person name="Ohm R."/>
            <person name="Olson A."/>
            <person name="Spatafora J."/>
            <person name="Veneault-Fourrey C."/>
            <person name="Henrissat B."/>
            <person name="Grigoriev I."/>
            <person name="Martin F."/>
            <person name="Perotto S."/>
        </authorList>
    </citation>
    <scope>NUCLEOTIDE SEQUENCE [LARGE SCALE GENOMIC DNA]</scope>
    <source>
        <strain evidence="2 3">E</strain>
    </source>
</reference>
<protein>
    <submittedName>
        <fullName evidence="2">Uncharacterized protein</fullName>
    </submittedName>
</protein>
<keyword evidence="3" id="KW-1185">Reference proteome</keyword>
<name>A0A2J6THM6_9HELO</name>
<dbReference type="Proteomes" id="UP000235371">
    <property type="component" value="Unassembled WGS sequence"/>
</dbReference>
<dbReference type="EMBL" id="KZ613783">
    <property type="protein sequence ID" value="PMD62501.1"/>
    <property type="molecule type" value="Genomic_DNA"/>
</dbReference>
<evidence type="ECO:0000313" key="3">
    <source>
        <dbReference type="Proteomes" id="UP000235371"/>
    </source>
</evidence>
<accession>A0A2J6THM6</accession>
<feature type="region of interest" description="Disordered" evidence="1">
    <location>
        <begin position="119"/>
        <end position="143"/>
    </location>
</feature>
<dbReference type="InParanoid" id="A0A2J6THM6"/>
<feature type="region of interest" description="Disordered" evidence="1">
    <location>
        <begin position="76"/>
        <end position="97"/>
    </location>
</feature>